<organism evidence="2">
    <name type="scientific">Apis cerana</name>
    <name type="common">Indian honeybee</name>
    <dbReference type="NCBI Taxonomy" id="7461"/>
    <lineage>
        <taxon>Eukaryota</taxon>
        <taxon>Metazoa</taxon>
        <taxon>Ecdysozoa</taxon>
        <taxon>Arthropoda</taxon>
        <taxon>Hexapoda</taxon>
        <taxon>Insecta</taxon>
        <taxon>Pterygota</taxon>
        <taxon>Neoptera</taxon>
        <taxon>Endopterygota</taxon>
        <taxon>Hymenoptera</taxon>
        <taxon>Apocrita</taxon>
        <taxon>Aculeata</taxon>
        <taxon>Apoidea</taxon>
        <taxon>Anthophila</taxon>
        <taxon>Apidae</taxon>
        <taxon>Apis</taxon>
    </lineage>
</organism>
<keyword evidence="1" id="KW-0812">Transmembrane</keyword>
<keyword evidence="1" id="KW-0472">Membrane</keyword>
<name>V9IBA3_APICE</name>
<protein>
    <submittedName>
        <fullName evidence="2">Uncharacterized protein</fullName>
    </submittedName>
</protein>
<gene>
    <name evidence="2" type="ORF">ACCB00971.1</name>
</gene>
<dbReference type="AlphaFoldDB" id="V9IBA3"/>
<sequence>MDPIMQFLIKKVRYIGQSIELLVSLDRITDIWKINIKENELKKSLVDEFYIKLETEISKYSTNEQEKEEIFSSQQEEVTKNKYDEDVERNITKQLTEFNNPFLLKAFEDYLPPELLKRNNSDDINIPKIQNIKIETNIFKRFIFKILIIIYILQINFLTKIILLSIKYYILDLKKYQIIYYHSEKY</sequence>
<evidence type="ECO:0000256" key="1">
    <source>
        <dbReference type="SAM" id="Phobius"/>
    </source>
</evidence>
<keyword evidence="1" id="KW-1133">Transmembrane helix</keyword>
<evidence type="ECO:0000313" key="2">
    <source>
        <dbReference type="EMBL" id="AEY58413.1"/>
    </source>
</evidence>
<reference evidence="2" key="1">
    <citation type="submission" date="2011-11" db="EMBL/GenBank/DDBJ databases">
        <title>Decoding the brain transcriptome of the Eastern honeybee (Apis cerana) based on pyrosequencing.</title>
        <authorList>
            <person name="Sun L."/>
            <person name="Zheng H."/>
            <person name="Wang Y."/>
            <person name="Xie X."/>
            <person name="Zhu Y."/>
            <person name="Gu W."/>
            <person name="Wang S."/>
        </authorList>
    </citation>
    <scope>NUCLEOTIDE SEQUENCE</scope>
    <source>
        <tissue evidence="2">Brain</tissue>
    </source>
</reference>
<feature type="transmembrane region" description="Helical" evidence="1">
    <location>
        <begin position="142"/>
        <end position="166"/>
    </location>
</feature>
<proteinExistence type="evidence at transcript level"/>
<dbReference type="EMBL" id="JR038787">
    <property type="protein sequence ID" value="AEY58413.1"/>
    <property type="molecule type" value="mRNA"/>
</dbReference>
<accession>V9IBA3</accession>